<dbReference type="RefSeq" id="XP_068369895.1">
    <property type="nucleotide sequence ID" value="XM_068513870.1"/>
</dbReference>
<dbReference type="GeneID" id="94848574"/>
<comment type="caution">
    <text evidence="2">The sequence shown here is derived from an EMBL/GenBank/DDBJ whole genome shotgun (WGS) entry which is preliminary data.</text>
</comment>
<dbReference type="AlphaFoldDB" id="A0A1J4KZT1"/>
<protein>
    <submittedName>
        <fullName evidence="2">Uncharacterized protein</fullName>
    </submittedName>
</protein>
<keyword evidence="3" id="KW-1185">Reference proteome</keyword>
<dbReference type="Proteomes" id="UP000179807">
    <property type="component" value="Unassembled WGS sequence"/>
</dbReference>
<accession>A0A1J4KZT1</accession>
<feature type="compositionally biased region" description="Basic and acidic residues" evidence="1">
    <location>
        <begin position="1"/>
        <end position="37"/>
    </location>
</feature>
<sequence>MKVEKAKQEPKKEIAQPPKEPDPPKIEIKIPEPKHEPNQTQNQEDEYYSDDEPTPPPQRNIAHNTAPNPYYYPAPRRARPRDYINFNRW</sequence>
<dbReference type="EMBL" id="MLAK01000075">
    <property type="protein sequence ID" value="OHT16759.1"/>
    <property type="molecule type" value="Genomic_DNA"/>
</dbReference>
<reference evidence="2" key="1">
    <citation type="submission" date="2016-10" db="EMBL/GenBank/DDBJ databases">
        <authorList>
            <person name="Benchimol M."/>
            <person name="Almeida L.G."/>
            <person name="Vasconcelos A.T."/>
            <person name="Perreira-Neves A."/>
            <person name="Rosa I.A."/>
            <person name="Tasca T."/>
            <person name="Bogo M.R."/>
            <person name="de Souza W."/>
        </authorList>
    </citation>
    <scope>NUCLEOTIDE SEQUENCE [LARGE SCALE GENOMIC DNA]</scope>
    <source>
        <strain evidence="2">K</strain>
    </source>
</reference>
<feature type="compositionally biased region" description="Acidic residues" evidence="1">
    <location>
        <begin position="43"/>
        <end position="53"/>
    </location>
</feature>
<evidence type="ECO:0000256" key="1">
    <source>
        <dbReference type="SAM" id="MobiDB-lite"/>
    </source>
</evidence>
<evidence type="ECO:0000313" key="3">
    <source>
        <dbReference type="Proteomes" id="UP000179807"/>
    </source>
</evidence>
<dbReference type="VEuPathDB" id="TrichDB:TRFO_41594"/>
<organism evidence="2 3">
    <name type="scientific">Tritrichomonas foetus</name>
    <dbReference type="NCBI Taxonomy" id="1144522"/>
    <lineage>
        <taxon>Eukaryota</taxon>
        <taxon>Metamonada</taxon>
        <taxon>Parabasalia</taxon>
        <taxon>Tritrichomonadida</taxon>
        <taxon>Tritrichomonadidae</taxon>
        <taxon>Tritrichomonas</taxon>
    </lineage>
</organism>
<evidence type="ECO:0000313" key="2">
    <source>
        <dbReference type="EMBL" id="OHT16759.1"/>
    </source>
</evidence>
<name>A0A1J4KZT1_9EUKA</name>
<feature type="compositionally biased region" description="Low complexity" evidence="1">
    <location>
        <begin position="66"/>
        <end position="75"/>
    </location>
</feature>
<feature type="region of interest" description="Disordered" evidence="1">
    <location>
        <begin position="1"/>
        <end position="89"/>
    </location>
</feature>
<proteinExistence type="predicted"/>
<gene>
    <name evidence="2" type="ORF">TRFO_41594</name>
</gene>